<dbReference type="AlphaFoldDB" id="A0A1E2RXV8"/>
<keyword evidence="5" id="KW-0479">Metal-binding</keyword>
<dbReference type="STRING" id="1177755.A7A08_02277"/>
<keyword evidence="4 10" id="KW-0548">Nucleotidyltransferase</keyword>
<dbReference type="EMBL" id="MASI01000005">
    <property type="protein sequence ID" value="ODA66980.1"/>
    <property type="molecule type" value="Genomic_DNA"/>
</dbReference>
<evidence type="ECO:0000256" key="4">
    <source>
        <dbReference type="ARBA" id="ARBA00022695"/>
    </source>
</evidence>
<name>A0A1E2RXV8_9HYPH</name>
<comment type="similarity">
    <text evidence="7">Belongs to the tRNA nucleotidyltransferase/poly(A) polymerase family.</text>
</comment>
<evidence type="ECO:0000256" key="6">
    <source>
        <dbReference type="ARBA" id="ARBA00022842"/>
    </source>
</evidence>
<evidence type="ECO:0000259" key="9">
    <source>
        <dbReference type="Pfam" id="PF01743"/>
    </source>
</evidence>
<dbReference type="SUPFAM" id="SSF81301">
    <property type="entry name" value="Nucleotidyltransferase"/>
    <property type="match status" value="1"/>
</dbReference>
<reference evidence="10 11" key="1">
    <citation type="submission" date="2016-07" db="EMBL/GenBank/DDBJ databases">
        <title>Draft genome sequence of Methyloligella halotolerans C2T (VKM B-2706T=CCUG 61687T=DSM 25045T), a halotolerant polyhydroxybutyrate accumulating methylotroph.</title>
        <authorList>
            <person name="Vasilenko O.V."/>
            <person name="Doronina N.V."/>
            <person name="Poroshina M.N."/>
            <person name="Tarlachkov S.V."/>
            <person name="Trotsenko Y.A."/>
        </authorList>
    </citation>
    <scope>NUCLEOTIDE SEQUENCE [LARGE SCALE GENOMIC DNA]</scope>
    <source>
        <strain evidence="10 11">VKM B-2706</strain>
    </source>
</reference>
<dbReference type="PATRIC" id="fig|1177755.3.peg.2291"/>
<feature type="compositionally biased region" description="Basic residues" evidence="8">
    <location>
        <begin position="99"/>
        <end position="119"/>
    </location>
</feature>
<dbReference type="GO" id="GO:0046872">
    <property type="term" value="F:metal ion binding"/>
    <property type="evidence" value="ECO:0007669"/>
    <property type="project" value="UniProtKB-KW"/>
</dbReference>
<dbReference type="PANTHER" id="PTHR46173">
    <property type="entry name" value="CCA TRNA NUCLEOTIDYLTRANSFERASE 1, MITOCHONDRIAL"/>
    <property type="match status" value="1"/>
</dbReference>
<evidence type="ECO:0000256" key="3">
    <source>
        <dbReference type="ARBA" id="ARBA00022694"/>
    </source>
</evidence>
<evidence type="ECO:0000256" key="1">
    <source>
        <dbReference type="ARBA" id="ARBA00001946"/>
    </source>
</evidence>
<dbReference type="GO" id="GO:0000049">
    <property type="term" value="F:tRNA binding"/>
    <property type="evidence" value="ECO:0007669"/>
    <property type="project" value="TreeGrafter"/>
</dbReference>
<dbReference type="EC" id="2.7.7.72" evidence="10"/>
<comment type="caution">
    <text evidence="10">The sequence shown here is derived from an EMBL/GenBank/DDBJ whole genome shotgun (WGS) entry which is preliminary data.</text>
</comment>
<evidence type="ECO:0000256" key="7">
    <source>
        <dbReference type="RuleBase" id="RU003953"/>
    </source>
</evidence>
<keyword evidence="11" id="KW-1185">Reference proteome</keyword>
<accession>A0A1E2RXV8</accession>
<dbReference type="PANTHER" id="PTHR46173:SF1">
    <property type="entry name" value="CCA TRNA NUCLEOTIDYLTRANSFERASE 1, MITOCHONDRIAL"/>
    <property type="match status" value="1"/>
</dbReference>
<keyword evidence="2 7" id="KW-0808">Transferase</keyword>
<dbReference type="Proteomes" id="UP000095087">
    <property type="component" value="Unassembled WGS sequence"/>
</dbReference>
<evidence type="ECO:0000313" key="10">
    <source>
        <dbReference type="EMBL" id="ODA66980.1"/>
    </source>
</evidence>
<dbReference type="Gene3D" id="3.30.460.10">
    <property type="entry name" value="Beta Polymerase, domain 2"/>
    <property type="match status" value="1"/>
</dbReference>
<gene>
    <name evidence="10" type="ORF">A7A08_02277</name>
</gene>
<dbReference type="GO" id="GO:0008033">
    <property type="term" value="P:tRNA processing"/>
    <property type="evidence" value="ECO:0007669"/>
    <property type="project" value="UniProtKB-KW"/>
</dbReference>
<organism evidence="10 11">
    <name type="scientific">Methyloligella halotolerans</name>
    <dbReference type="NCBI Taxonomy" id="1177755"/>
    <lineage>
        <taxon>Bacteria</taxon>
        <taxon>Pseudomonadati</taxon>
        <taxon>Pseudomonadota</taxon>
        <taxon>Alphaproteobacteria</taxon>
        <taxon>Hyphomicrobiales</taxon>
        <taxon>Hyphomicrobiaceae</taxon>
        <taxon>Methyloligella</taxon>
    </lineage>
</organism>
<comment type="cofactor">
    <cofactor evidence="1">
        <name>Mg(2+)</name>
        <dbReference type="ChEBI" id="CHEBI:18420"/>
    </cofactor>
</comment>
<feature type="region of interest" description="Disordered" evidence="8">
    <location>
        <begin position="91"/>
        <end position="125"/>
    </location>
</feature>
<dbReference type="GO" id="GO:0004810">
    <property type="term" value="F:CCA tRNA nucleotidyltransferase activity"/>
    <property type="evidence" value="ECO:0007669"/>
    <property type="project" value="UniProtKB-EC"/>
</dbReference>
<sequence length="125" mass="12984">MSLPSLNDALWFEAPATQAVFVALNKEGVETRIVGGAVRNALMGLPVAEVDFASTAEPERIMALAEAAGLKAVPTGLAHGTVTVVADGIGHEVTSSGRMSRRTAATRRSASRRTGRRTRVGATSP</sequence>
<dbReference type="RefSeq" id="WP_342586662.1">
    <property type="nucleotide sequence ID" value="NZ_MASI01000005.1"/>
</dbReference>
<keyword evidence="6" id="KW-0460">Magnesium</keyword>
<protein>
    <submittedName>
        <fullName evidence="10">CCA-adding enzyme</fullName>
        <ecNumber evidence="10">2.7.7.72</ecNumber>
    </submittedName>
</protein>
<feature type="domain" description="Poly A polymerase head" evidence="9">
    <location>
        <begin position="32"/>
        <end position="96"/>
    </location>
</feature>
<dbReference type="InterPro" id="IPR050264">
    <property type="entry name" value="Bact_CCA-adding_enz_type3_sf"/>
</dbReference>
<keyword evidence="7" id="KW-0694">RNA-binding</keyword>
<dbReference type="Pfam" id="PF01743">
    <property type="entry name" value="PolyA_pol"/>
    <property type="match status" value="1"/>
</dbReference>
<evidence type="ECO:0000313" key="11">
    <source>
        <dbReference type="Proteomes" id="UP000095087"/>
    </source>
</evidence>
<evidence type="ECO:0000256" key="8">
    <source>
        <dbReference type="SAM" id="MobiDB-lite"/>
    </source>
</evidence>
<dbReference type="InterPro" id="IPR002646">
    <property type="entry name" value="PolA_pol_head_dom"/>
</dbReference>
<proteinExistence type="inferred from homology"/>
<evidence type="ECO:0000256" key="2">
    <source>
        <dbReference type="ARBA" id="ARBA00022679"/>
    </source>
</evidence>
<evidence type="ECO:0000256" key="5">
    <source>
        <dbReference type="ARBA" id="ARBA00022723"/>
    </source>
</evidence>
<keyword evidence="3" id="KW-0819">tRNA processing</keyword>
<dbReference type="InterPro" id="IPR043519">
    <property type="entry name" value="NT_sf"/>
</dbReference>